<evidence type="ECO:0000256" key="1">
    <source>
        <dbReference type="SAM" id="MobiDB-lite"/>
    </source>
</evidence>
<accession>A0A4S2KH48</accession>
<evidence type="ECO:0000313" key="2">
    <source>
        <dbReference type="EMBL" id="TGZ48791.1"/>
    </source>
</evidence>
<name>A0A4S2KH48_9HYME</name>
<comment type="caution">
    <text evidence="2">The sequence shown here is derived from an EMBL/GenBank/DDBJ whole genome shotgun (WGS) entry which is preliminary data.</text>
</comment>
<keyword evidence="3" id="KW-1185">Reference proteome</keyword>
<reference evidence="2 3" key="1">
    <citation type="journal article" date="2019" name="Philos. Trans. R. Soc. Lond., B, Biol. Sci.">
        <title>Ant behaviour and brain gene expression of defending hosts depend on the ecological success of the intruding social parasite.</title>
        <authorList>
            <person name="Kaur R."/>
            <person name="Stoldt M."/>
            <person name="Jongepier E."/>
            <person name="Feldmeyer B."/>
            <person name="Menzel F."/>
            <person name="Bornberg-Bauer E."/>
            <person name="Foitzik S."/>
        </authorList>
    </citation>
    <scope>NUCLEOTIDE SEQUENCE [LARGE SCALE GENOMIC DNA]</scope>
    <source>
        <tissue evidence="2">Whole body</tissue>
    </source>
</reference>
<feature type="region of interest" description="Disordered" evidence="1">
    <location>
        <begin position="118"/>
        <end position="174"/>
    </location>
</feature>
<feature type="compositionally biased region" description="Basic and acidic residues" evidence="1">
    <location>
        <begin position="129"/>
        <end position="140"/>
    </location>
</feature>
<feature type="compositionally biased region" description="Basic residues" evidence="1">
    <location>
        <begin position="162"/>
        <end position="174"/>
    </location>
</feature>
<dbReference type="Proteomes" id="UP000310200">
    <property type="component" value="Unassembled WGS sequence"/>
</dbReference>
<proteinExistence type="predicted"/>
<evidence type="ECO:0000313" key="3">
    <source>
        <dbReference type="Proteomes" id="UP000310200"/>
    </source>
</evidence>
<gene>
    <name evidence="2" type="ORF">DBV15_09932</name>
</gene>
<dbReference type="AlphaFoldDB" id="A0A4S2KH48"/>
<sequence length="174" mass="19870">MAPDRSFTIAYTTLSRFPTAPIAQMLLFTVETTINRSGRRNTNIAENLHRVTTTLFWKLRGIPFQGRARSRPSYRVENVITAVTIPAAGGRGRRRWRERKDPSVSLFPGILQRSKATPSLGISSLRSRHGSERESERFEQTAEGPRSRSRPPPELTHEKKYSSRHGVVRRRCLD</sequence>
<protein>
    <submittedName>
        <fullName evidence="2">Uncharacterized protein</fullName>
    </submittedName>
</protein>
<dbReference type="EMBL" id="QBLH01002303">
    <property type="protein sequence ID" value="TGZ48791.1"/>
    <property type="molecule type" value="Genomic_DNA"/>
</dbReference>
<organism evidence="2 3">
    <name type="scientific">Temnothorax longispinosus</name>
    <dbReference type="NCBI Taxonomy" id="300112"/>
    <lineage>
        <taxon>Eukaryota</taxon>
        <taxon>Metazoa</taxon>
        <taxon>Ecdysozoa</taxon>
        <taxon>Arthropoda</taxon>
        <taxon>Hexapoda</taxon>
        <taxon>Insecta</taxon>
        <taxon>Pterygota</taxon>
        <taxon>Neoptera</taxon>
        <taxon>Endopterygota</taxon>
        <taxon>Hymenoptera</taxon>
        <taxon>Apocrita</taxon>
        <taxon>Aculeata</taxon>
        <taxon>Formicoidea</taxon>
        <taxon>Formicidae</taxon>
        <taxon>Myrmicinae</taxon>
        <taxon>Temnothorax</taxon>
    </lineage>
</organism>